<name>A0A5B7EBF5_PORTR</name>
<feature type="region of interest" description="Disordered" evidence="1">
    <location>
        <begin position="1"/>
        <end position="24"/>
    </location>
</feature>
<dbReference type="Proteomes" id="UP000324222">
    <property type="component" value="Unassembled WGS sequence"/>
</dbReference>
<protein>
    <submittedName>
        <fullName evidence="2">Uncharacterized protein</fullName>
    </submittedName>
</protein>
<reference evidence="2 3" key="1">
    <citation type="submission" date="2019-05" db="EMBL/GenBank/DDBJ databases">
        <title>Another draft genome of Portunus trituberculatus and its Hox gene families provides insights of decapod evolution.</title>
        <authorList>
            <person name="Jeong J.-H."/>
            <person name="Song I."/>
            <person name="Kim S."/>
            <person name="Choi T."/>
            <person name="Kim D."/>
            <person name="Ryu S."/>
            <person name="Kim W."/>
        </authorList>
    </citation>
    <scope>NUCLEOTIDE SEQUENCE [LARGE SCALE GENOMIC DNA]</scope>
    <source>
        <tissue evidence="2">Muscle</tissue>
    </source>
</reference>
<comment type="caution">
    <text evidence="2">The sequence shown here is derived from an EMBL/GenBank/DDBJ whole genome shotgun (WGS) entry which is preliminary data.</text>
</comment>
<accession>A0A5B7EBF5</accession>
<organism evidence="2 3">
    <name type="scientific">Portunus trituberculatus</name>
    <name type="common">Swimming crab</name>
    <name type="synonym">Neptunus trituberculatus</name>
    <dbReference type="NCBI Taxonomy" id="210409"/>
    <lineage>
        <taxon>Eukaryota</taxon>
        <taxon>Metazoa</taxon>
        <taxon>Ecdysozoa</taxon>
        <taxon>Arthropoda</taxon>
        <taxon>Crustacea</taxon>
        <taxon>Multicrustacea</taxon>
        <taxon>Malacostraca</taxon>
        <taxon>Eumalacostraca</taxon>
        <taxon>Eucarida</taxon>
        <taxon>Decapoda</taxon>
        <taxon>Pleocyemata</taxon>
        <taxon>Brachyura</taxon>
        <taxon>Eubrachyura</taxon>
        <taxon>Portunoidea</taxon>
        <taxon>Portunidae</taxon>
        <taxon>Portuninae</taxon>
        <taxon>Portunus</taxon>
    </lineage>
</organism>
<keyword evidence="3" id="KW-1185">Reference proteome</keyword>
<evidence type="ECO:0000256" key="1">
    <source>
        <dbReference type="SAM" id="MobiDB-lite"/>
    </source>
</evidence>
<dbReference type="AlphaFoldDB" id="A0A5B7EBF5"/>
<sequence length="61" mass="6745">MARNRRSVLRTRLQQAASGSPGRARLSGRSALQAFLGGIELSFFSLPALLLHARLRRARNN</sequence>
<proteinExistence type="predicted"/>
<evidence type="ECO:0000313" key="3">
    <source>
        <dbReference type="Proteomes" id="UP000324222"/>
    </source>
</evidence>
<evidence type="ECO:0000313" key="2">
    <source>
        <dbReference type="EMBL" id="MPC30293.1"/>
    </source>
</evidence>
<dbReference type="EMBL" id="VSRR010002226">
    <property type="protein sequence ID" value="MPC30293.1"/>
    <property type="molecule type" value="Genomic_DNA"/>
</dbReference>
<gene>
    <name evidence="2" type="ORF">E2C01_023554</name>
</gene>